<dbReference type="EMBL" id="JAASRM010000001">
    <property type="protein sequence ID" value="NIK88567.1"/>
    <property type="molecule type" value="Genomic_DNA"/>
</dbReference>
<gene>
    <name evidence="7" type="ORF">FHS83_001885</name>
</gene>
<sequence length="302" mass="33693">MAVRDLDVLSFLRLPRSGGFPGFPRSGPPTPRPITPIRQHRTIFISDVHLGTRGCKAEMLAEFLACNACETLYLVGDIVDGWQLKRRWFWSEAQTQVVQEILKKADSGTKVIYIPGNHDEFLRPYCGRTLAGIEIRHDAIHETADGRKIWVLHGDRFDAVMACAKWLAHVGDWAYSLALALNDRLHMLRRRMGLPYWSLSAYLKHAVKNAVEYVSRFEEVVARATVPLGVDGVMCGHIHHAEIRRIGTILYLNDGDWVESCTALVEDGRGHLEILRWASSTPASDTACTVAGTKGEAALIPA</sequence>
<evidence type="ECO:0000313" key="7">
    <source>
        <dbReference type="EMBL" id="NIK88567.1"/>
    </source>
</evidence>
<dbReference type="GO" id="GO:0046872">
    <property type="term" value="F:metal ion binding"/>
    <property type="evidence" value="ECO:0007669"/>
    <property type="project" value="UniProtKB-KW"/>
</dbReference>
<keyword evidence="8" id="KW-1185">Reference proteome</keyword>
<evidence type="ECO:0000313" key="8">
    <source>
        <dbReference type="Proteomes" id="UP000570514"/>
    </source>
</evidence>
<feature type="domain" description="Calcineurin-like phosphoesterase" evidence="6">
    <location>
        <begin position="41"/>
        <end position="240"/>
    </location>
</feature>
<comment type="caution">
    <text evidence="7">The sequence shown here is derived from an EMBL/GenBank/DDBJ whole genome shotgun (WGS) entry which is preliminary data.</text>
</comment>
<dbReference type="CDD" id="cd07398">
    <property type="entry name" value="MPP_YbbF-LpxH"/>
    <property type="match status" value="1"/>
</dbReference>
<evidence type="ECO:0000256" key="3">
    <source>
        <dbReference type="ARBA" id="ARBA00022723"/>
    </source>
</evidence>
<keyword evidence="5" id="KW-0464">Manganese</keyword>
<dbReference type="InterPro" id="IPR043461">
    <property type="entry name" value="LpxH-like"/>
</dbReference>
<dbReference type="PANTHER" id="PTHR34990:SF2">
    <property type="entry name" value="BLL8164 PROTEIN"/>
    <property type="match status" value="1"/>
</dbReference>
<dbReference type="Proteomes" id="UP000570514">
    <property type="component" value="Unassembled WGS sequence"/>
</dbReference>
<keyword evidence="1" id="KW-1003">Cell membrane</keyword>
<dbReference type="GO" id="GO:0016020">
    <property type="term" value="C:membrane"/>
    <property type="evidence" value="ECO:0007669"/>
    <property type="project" value="GOC"/>
</dbReference>
<dbReference type="GO" id="GO:0008758">
    <property type="term" value="F:UDP-2,3-diacylglucosamine hydrolase activity"/>
    <property type="evidence" value="ECO:0007669"/>
    <property type="project" value="TreeGrafter"/>
</dbReference>
<dbReference type="PANTHER" id="PTHR34990">
    <property type="entry name" value="UDP-2,3-DIACYLGLUCOSAMINE HYDROLASE-RELATED"/>
    <property type="match status" value="1"/>
</dbReference>
<dbReference type="Gene3D" id="3.60.21.10">
    <property type="match status" value="1"/>
</dbReference>
<evidence type="ECO:0000256" key="1">
    <source>
        <dbReference type="ARBA" id="ARBA00022475"/>
    </source>
</evidence>
<dbReference type="AlphaFoldDB" id="A0A846N055"/>
<evidence type="ECO:0000256" key="5">
    <source>
        <dbReference type="ARBA" id="ARBA00023211"/>
    </source>
</evidence>
<keyword evidence="4" id="KW-0472">Membrane</keyword>
<accession>A0A846N055</accession>
<dbReference type="RefSeq" id="WP_167082733.1">
    <property type="nucleotide sequence ID" value="NZ_BAAADC010000001.1"/>
</dbReference>
<organism evidence="7 8">
    <name type="scientific">Rhizomicrobium palustre</name>
    <dbReference type="NCBI Taxonomy" id="189966"/>
    <lineage>
        <taxon>Bacteria</taxon>
        <taxon>Pseudomonadati</taxon>
        <taxon>Pseudomonadota</taxon>
        <taxon>Alphaproteobacteria</taxon>
        <taxon>Micropepsales</taxon>
        <taxon>Micropepsaceae</taxon>
        <taxon>Rhizomicrobium</taxon>
    </lineage>
</organism>
<proteinExistence type="predicted"/>
<evidence type="ECO:0000256" key="2">
    <source>
        <dbReference type="ARBA" id="ARBA00022519"/>
    </source>
</evidence>
<evidence type="ECO:0000259" key="6">
    <source>
        <dbReference type="Pfam" id="PF00149"/>
    </source>
</evidence>
<name>A0A846N055_9PROT</name>
<keyword evidence="3" id="KW-0479">Metal-binding</keyword>
<protein>
    <submittedName>
        <fullName evidence="7">UDP-2,3-diacylglucosamine pyrophosphatase LpxH</fullName>
    </submittedName>
</protein>
<reference evidence="7 8" key="1">
    <citation type="submission" date="2020-03" db="EMBL/GenBank/DDBJ databases">
        <title>Genomic Encyclopedia of Type Strains, Phase IV (KMG-IV): sequencing the most valuable type-strain genomes for metagenomic binning, comparative biology and taxonomic classification.</title>
        <authorList>
            <person name="Goeker M."/>
        </authorList>
    </citation>
    <scope>NUCLEOTIDE SEQUENCE [LARGE SCALE GENOMIC DNA]</scope>
    <source>
        <strain evidence="7 8">DSM 19867</strain>
    </source>
</reference>
<keyword evidence="2" id="KW-0997">Cell inner membrane</keyword>
<dbReference type="InterPro" id="IPR004843">
    <property type="entry name" value="Calcineurin-like_PHP"/>
</dbReference>
<dbReference type="InterPro" id="IPR029052">
    <property type="entry name" value="Metallo-depent_PP-like"/>
</dbReference>
<evidence type="ECO:0000256" key="4">
    <source>
        <dbReference type="ARBA" id="ARBA00023136"/>
    </source>
</evidence>
<dbReference type="SUPFAM" id="SSF56300">
    <property type="entry name" value="Metallo-dependent phosphatases"/>
    <property type="match status" value="1"/>
</dbReference>
<dbReference type="GO" id="GO:0009245">
    <property type="term" value="P:lipid A biosynthetic process"/>
    <property type="evidence" value="ECO:0007669"/>
    <property type="project" value="TreeGrafter"/>
</dbReference>
<dbReference type="Pfam" id="PF00149">
    <property type="entry name" value="Metallophos"/>
    <property type="match status" value="1"/>
</dbReference>